<feature type="domain" description="MYND-type" evidence="6">
    <location>
        <begin position="148"/>
        <end position="188"/>
    </location>
</feature>
<feature type="region of interest" description="Disordered" evidence="5">
    <location>
        <begin position="241"/>
        <end position="304"/>
    </location>
</feature>
<dbReference type="AlphaFoldDB" id="A0A0L0RVU8"/>
<keyword evidence="1" id="KW-0479">Metal-binding</keyword>
<evidence type="ECO:0000256" key="1">
    <source>
        <dbReference type="ARBA" id="ARBA00022723"/>
    </source>
</evidence>
<keyword evidence="3" id="KW-0862">Zinc</keyword>
<evidence type="ECO:0000259" key="6">
    <source>
        <dbReference type="PROSITE" id="PS50865"/>
    </source>
</evidence>
<feature type="compositionally biased region" description="Low complexity" evidence="5">
    <location>
        <begin position="241"/>
        <end position="263"/>
    </location>
</feature>
<sequence>MAQLWKETFRSIANLVLSGNDAVLILAARKGVVYLAVAQLHNVVNRVSQLFVAGKREEGQALLALDADAYLSLQMLVILGQHPAVRQYLRKPLSNSSPICPFALVEWLLPAIATPKVKLAATRVMALSLNVVPPGVPVPPAPAPKPESAASGAQATTTPPTPSRCKKTWYCSRPCQVAAWKAGHRLWCVHLAEIEETEAAPATAGGASAEQATRNPTAQPPAATAAQVAAAATVAAHAQPAGAAAGTTQPSPAGSTNATATAPTVPPPGFTAVAGAPYPTPTAAETTDAGMANTTGRGGPVRGR</sequence>
<accession>A0A0L0RVU8</accession>
<dbReference type="Gene3D" id="6.10.140.2220">
    <property type="match status" value="1"/>
</dbReference>
<evidence type="ECO:0000256" key="4">
    <source>
        <dbReference type="PROSITE-ProRule" id="PRU00134"/>
    </source>
</evidence>
<dbReference type="Proteomes" id="UP000054350">
    <property type="component" value="Unassembled WGS sequence"/>
</dbReference>
<dbReference type="VEuPathDB" id="FungiDB:AMAG_00487"/>
<evidence type="ECO:0000256" key="2">
    <source>
        <dbReference type="ARBA" id="ARBA00022771"/>
    </source>
</evidence>
<dbReference type="EMBL" id="GG745328">
    <property type="protein sequence ID" value="KNE54517.1"/>
    <property type="molecule type" value="Genomic_DNA"/>
</dbReference>
<keyword evidence="8" id="KW-1185">Reference proteome</keyword>
<evidence type="ECO:0000313" key="7">
    <source>
        <dbReference type="EMBL" id="KNE54517.1"/>
    </source>
</evidence>
<feature type="region of interest" description="Disordered" evidence="5">
    <location>
        <begin position="201"/>
        <end position="225"/>
    </location>
</feature>
<feature type="region of interest" description="Disordered" evidence="5">
    <location>
        <begin position="140"/>
        <end position="165"/>
    </location>
</feature>
<gene>
    <name evidence="7" type="ORF">AMAG_00487</name>
</gene>
<feature type="compositionally biased region" description="Low complexity" evidence="5">
    <location>
        <begin position="270"/>
        <end position="289"/>
    </location>
</feature>
<dbReference type="Pfam" id="PF01753">
    <property type="entry name" value="zf-MYND"/>
    <property type="match status" value="1"/>
</dbReference>
<evidence type="ECO:0000313" key="8">
    <source>
        <dbReference type="Proteomes" id="UP000054350"/>
    </source>
</evidence>
<reference evidence="7 8" key="1">
    <citation type="submission" date="2009-11" db="EMBL/GenBank/DDBJ databases">
        <title>Annotation of Allomyces macrogynus ATCC 38327.</title>
        <authorList>
            <consortium name="The Broad Institute Genome Sequencing Platform"/>
            <person name="Russ C."/>
            <person name="Cuomo C."/>
            <person name="Burger G."/>
            <person name="Gray M.W."/>
            <person name="Holland P.W.H."/>
            <person name="King N."/>
            <person name="Lang F.B.F."/>
            <person name="Roger A.J."/>
            <person name="Ruiz-Trillo I."/>
            <person name="Young S.K."/>
            <person name="Zeng Q."/>
            <person name="Gargeya S."/>
            <person name="Fitzgerald M."/>
            <person name="Haas B."/>
            <person name="Abouelleil A."/>
            <person name="Alvarado L."/>
            <person name="Arachchi H.M."/>
            <person name="Berlin A."/>
            <person name="Chapman S.B."/>
            <person name="Gearin G."/>
            <person name="Goldberg J."/>
            <person name="Griggs A."/>
            <person name="Gujja S."/>
            <person name="Hansen M."/>
            <person name="Heiman D."/>
            <person name="Howarth C."/>
            <person name="Larimer J."/>
            <person name="Lui A."/>
            <person name="MacDonald P.J.P."/>
            <person name="McCowen C."/>
            <person name="Montmayeur A."/>
            <person name="Murphy C."/>
            <person name="Neiman D."/>
            <person name="Pearson M."/>
            <person name="Priest M."/>
            <person name="Roberts A."/>
            <person name="Saif S."/>
            <person name="Shea T."/>
            <person name="Sisk P."/>
            <person name="Stolte C."/>
            <person name="Sykes S."/>
            <person name="Wortman J."/>
            <person name="Nusbaum C."/>
            <person name="Birren B."/>
        </authorList>
    </citation>
    <scope>NUCLEOTIDE SEQUENCE [LARGE SCALE GENOMIC DNA]</scope>
    <source>
        <strain evidence="7 8">ATCC 38327</strain>
    </source>
</reference>
<name>A0A0L0RVU8_ALLM3</name>
<organism evidence="7 8">
    <name type="scientific">Allomyces macrogynus (strain ATCC 38327)</name>
    <name type="common">Allomyces javanicus var. macrogynus</name>
    <dbReference type="NCBI Taxonomy" id="578462"/>
    <lineage>
        <taxon>Eukaryota</taxon>
        <taxon>Fungi</taxon>
        <taxon>Fungi incertae sedis</taxon>
        <taxon>Blastocladiomycota</taxon>
        <taxon>Blastocladiomycetes</taxon>
        <taxon>Blastocladiales</taxon>
        <taxon>Blastocladiaceae</taxon>
        <taxon>Allomyces</taxon>
    </lineage>
</organism>
<dbReference type="PROSITE" id="PS50865">
    <property type="entry name" value="ZF_MYND_2"/>
    <property type="match status" value="1"/>
</dbReference>
<evidence type="ECO:0000256" key="3">
    <source>
        <dbReference type="ARBA" id="ARBA00022833"/>
    </source>
</evidence>
<dbReference type="OrthoDB" id="3069922at2759"/>
<keyword evidence="2 4" id="KW-0863">Zinc-finger</keyword>
<reference evidence="8" key="2">
    <citation type="submission" date="2009-11" db="EMBL/GenBank/DDBJ databases">
        <title>The Genome Sequence of Allomyces macrogynus strain ATCC 38327.</title>
        <authorList>
            <consortium name="The Broad Institute Genome Sequencing Platform"/>
            <person name="Russ C."/>
            <person name="Cuomo C."/>
            <person name="Shea T."/>
            <person name="Young S.K."/>
            <person name="Zeng Q."/>
            <person name="Koehrsen M."/>
            <person name="Haas B."/>
            <person name="Borodovsky M."/>
            <person name="Guigo R."/>
            <person name="Alvarado L."/>
            <person name="Berlin A."/>
            <person name="Borenstein D."/>
            <person name="Chen Z."/>
            <person name="Engels R."/>
            <person name="Freedman E."/>
            <person name="Gellesch M."/>
            <person name="Goldberg J."/>
            <person name="Griggs A."/>
            <person name="Gujja S."/>
            <person name="Heiman D."/>
            <person name="Hepburn T."/>
            <person name="Howarth C."/>
            <person name="Jen D."/>
            <person name="Larson L."/>
            <person name="Lewis B."/>
            <person name="Mehta T."/>
            <person name="Park D."/>
            <person name="Pearson M."/>
            <person name="Roberts A."/>
            <person name="Saif S."/>
            <person name="Shenoy N."/>
            <person name="Sisk P."/>
            <person name="Stolte C."/>
            <person name="Sykes S."/>
            <person name="Walk T."/>
            <person name="White J."/>
            <person name="Yandava C."/>
            <person name="Burger G."/>
            <person name="Gray M.W."/>
            <person name="Holland P.W.H."/>
            <person name="King N."/>
            <person name="Lang F.B.F."/>
            <person name="Roger A.J."/>
            <person name="Ruiz-Trillo I."/>
            <person name="Lander E."/>
            <person name="Nusbaum C."/>
        </authorList>
    </citation>
    <scope>NUCLEOTIDE SEQUENCE [LARGE SCALE GENOMIC DNA]</scope>
    <source>
        <strain evidence="8">ATCC 38327</strain>
    </source>
</reference>
<protein>
    <recommendedName>
        <fullName evidence="6">MYND-type domain-containing protein</fullName>
    </recommendedName>
</protein>
<dbReference type="InterPro" id="IPR002893">
    <property type="entry name" value="Znf_MYND"/>
</dbReference>
<dbReference type="GO" id="GO:0008270">
    <property type="term" value="F:zinc ion binding"/>
    <property type="evidence" value="ECO:0007669"/>
    <property type="project" value="UniProtKB-KW"/>
</dbReference>
<dbReference type="SUPFAM" id="SSF144232">
    <property type="entry name" value="HIT/MYND zinc finger-like"/>
    <property type="match status" value="1"/>
</dbReference>
<evidence type="ECO:0000256" key="5">
    <source>
        <dbReference type="SAM" id="MobiDB-lite"/>
    </source>
</evidence>
<proteinExistence type="predicted"/>